<evidence type="ECO:0008006" key="6">
    <source>
        <dbReference type="Google" id="ProtNLM"/>
    </source>
</evidence>
<feature type="binding site" evidence="2">
    <location>
        <position position="254"/>
    </location>
    <ligand>
        <name>substrate</name>
    </ligand>
</feature>
<dbReference type="SMART" id="SM00855">
    <property type="entry name" value="PGAM"/>
    <property type="match status" value="1"/>
</dbReference>
<dbReference type="CDD" id="cd07067">
    <property type="entry name" value="HP_PGM_like"/>
    <property type="match status" value="1"/>
</dbReference>
<comment type="caution">
    <text evidence="4">The sequence shown here is derived from an EMBL/GenBank/DDBJ whole genome shotgun (WGS) entry which is preliminary data.</text>
</comment>
<dbReference type="PANTHER" id="PTHR46192">
    <property type="entry name" value="BROAD-RANGE ACID PHOSPHATASE DET1"/>
    <property type="match status" value="1"/>
</dbReference>
<protein>
    <recommendedName>
        <fullName evidence="6">Phosphoglycerate mutase-like protein</fullName>
    </recommendedName>
</protein>
<dbReference type="InterPro" id="IPR029033">
    <property type="entry name" value="His_PPase_superfam"/>
</dbReference>
<feature type="binding site" evidence="2">
    <location>
        <begin position="194"/>
        <end position="201"/>
    </location>
    <ligand>
        <name>substrate</name>
    </ligand>
</feature>
<keyword evidence="5" id="KW-1185">Reference proteome</keyword>
<dbReference type="Pfam" id="PF00300">
    <property type="entry name" value="His_Phos_1"/>
    <property type="match status" value="1"/>
</dbReference>
<evidence type="ECO:0000313" key="4">
    <source>
        <dbReference type="EMBL" id="CAK0786556.1"/>
    </source>
</evidence>
<evidence type="ECO:0000256" key="1">
    <source>
        <dbReference type="PIRSR" id="PIRSR613078-1"/>
    </source>
</evidence>
<feature type="compositionally biased region" description="Basic and acidic residues" evidence="3">
    <location>
        <begin position="56"/>
        <end position="68"/>
    </location>
</feature>
<feature type="active site" description="Tele-phosphohistidine intermediate" evidence="1">
    <location>
        <position position="195"/>
    </location>
</feature>
<dbReference type="EMBL" id="CAUYUE010000015">
    <property type="protein sequence ID" value="CAK0786556.1"/>
    <property type="molecule type" value="Genomic_DNA"/>
</dbReference>
<dbReference type="InterPro" id="IPR052765">
    <property type="entry name" value="PGM-Related"/>
</dbReference>
<proteinExistence type="predicted"/>
<reference evidence="4 5" key="1">
    <citation type="submission" date="2023-10" db="EMBL/GenBank/DDBJ databases">
        <authorList>
            <person name="Maclean D."/>
            <person name="Macfadyen A."/>
        </authorList>
    </citation>
    <scope>NUCLEOTIDE SEQUENCE [LARGE SCALE GENOMIC DNA]</scope>
</reference>
<feature type="region of interest" description="Disordered" evidence="3">
    <location>
        <begin position="56"/>
        <end position="80"/>
    </location>
</feature>
<dbReference type="InterPro" id="IPR013078">
    <property type="entry name" value="His_Pase_superF_clade-1"/>
</dbReference>
<sequence length="444" mass="50617">MCLSASPQMHLQKAGMPVQRSYSSALIHRRTHVHLQLTASRQVLCRSTGVRPPHILTDEEAKRKEPTAGEKGFGVTDTNGPLSMEVTEESELAQLKQLQALTRSQQRQILEHQEALASLHAMIRETQEAQLQQSAAKQSVKQNGAARQLRPFDAQLQMADRRSIGLYDARFHSTSWGATPKDHRVLPKRIILVRHAESQGNIDHFAYSEVPDPQICLTDRGIEQAQEAGEKIKKLMDSDGNPYKLYFYMSPYRRSSQTTEAIASVFQEDEISGFQEEVQLREQDFGNFQDQEGKKHEKAERMRYGRFFYRFPNGESGADVYDRMTIFEDHLVRDINAGRYSKHTSLVLVTHGLAARIFLMRWFHWTVEQFMEVYNPPNAEPVVLERVPSDEASKPGGGCTWIHTKALYRLTKEAKQIMKGCSDDMCSTSAMLTGVRVSDWIEED</sequence>
<dbReference type="AlphaFoldDB" id="A0AAV1IGV2"/>
<evidence type="ECO:0000256" key="3">
    <source>
        <dbReference type="SAM" id="MobiDB-lite"/>
    </source>
</evidence>
<dbReference type="SUPFAM" id="SSF53254">
    <property type="entry name" value="Phosphoglycerate mutase-like"/>
    <property type="match status" value="1"/>
</dbReference>
<organism evidence="4 5">
    <name type="scientific">Coccomyxa viridis</name>
    <dbReference type="NCBI Taxonomy" id="1274662"/>
    <lineage>
        <taxon>Eukaryota</taxon>
        <taxon>Viridiplantae</taxon>
        <taxon>Chlorophyta</taxon>
        <taxon>core chlorophytes</taxon>
        <taxon>Trebouxiophyceae</taxon>
        <taxon>Trebouxiophyceae incertae sedis</taxon>
        <taxon>Coccomyxaceae</taxon>
        <taxon>Coccomyxa</taxon>
    </lineage>
</organism>
<evidence type="ECO:0000313" key="5">
    <source>
        <dbReference type="Proteomes" id="UP001314263"/>
    </source>
</evidence>
<accession>A0AAV1IGV2</accession>
<gene>
    <name evidence="4" type="ORF">CVIRNUC_009769</name>
</gene>
<evidence type="ECO:0000256" key="2">
    <source>
        <dbReference type="PIRSR" id="PIRSR613078-2"/>
    </source>
</evidence>
<name>A0AAV1IGV2_9CHLO</name>
<dbReference type="Gene3D" id="3.40.50.1240">
    <property type="entry name" value="Phosphoglycerate mutase-like"/>
    <property type="match status" value="1"/>
</dbReference>
<feature type="active site" description="Proton donor/acceptor" evidence="1">
    <location>
        <position position="282"/>
    </location>
</feature>
<dbReference type="Proteomes" id="UP001314263">
    <property type="component" value="Unassembled WGS sequence"/>
</dbReference>